<evidence type="ECO:0000256" key="4">
    <source>
        <dbReference type="ARBA" id="ARBA00023163"/>
    </source>
</evidence>
<dbReference type="Proteomes" id="UP000198281">
    <property type="component" value="Unassembled WGS sequence"/>
</dbReference>
<keyword evidence="2" id="KW-0805">Transcription regulation</keyword>
<keyword evidence="8" id="KW-1185">Reference proteome</keyword>
<accession>A0A239I4Y9</accession>
<dbReference type="CDD" id="cd06171">
    <property type="entry name" value="Sigma70_r4"/>
    <property type="match status" value="1"/>
</dbReference>
<keyword evidence="4" id="KW-0804">Transcription</keyword>
<dbReference type="InterPro" id="IPR036388">
    <property type="entry name" value="WH-like_DNA-bd_sf"/>
</dbReference>
<feature type="domain" description="RNA polymerase sigma-70 region 2" evidence="5">
    <location>
        <begin position="33"/>
        <end position="100"/>
    </location>
</feature>
<dbReference type="SUPFAM" id="SSF88946">
    <property type="entry name" value="Sigma2 domain of RNA polymerase sigma factors"/>
    <property type="match status" value="1"/>
</dbReference>
<dbReference type="InterPro" id="IPR013325">
    <property type="entry name" value="RNA_pol_sigma_r2"/>
</dbReference>
<dbReference type="InterPro" id="IPR039425">
    <property type="entry name" value="RNA_pol_sigma-70-like"/>
</dbReference>
<reference evidence="8" key="1">
    <citation type="submission" date="2017-06" db="EMBL/GenBank/DDBJ databases">
        <authorList>
            <person name="Varghese N."/>
            <person name="Submissions S."/>
        </authorList>
    </citation>
    <scope>NUCLEOTIDE SEQUENCE [LARGE SCALE GENOMIC DNA]</scope>
    <source>
        <strain evidence="8">LNB2</strain>
    </source>
</reference>
<dbReference type="PANTHER" id="PTHR43133">
    <property type="entry name" value="RNA POLYMERASE ECF-TYPE SIGMA FACTO"/>
    <property type="match status" value="1"/>
</dbReference>
<dbReference type="Pfam" id="PF08281">
    <property type="entry name" value="Sigma70_r4_2"/>
    <property type="match status" value="1"/>
</dbReference>
<evidence type="ECO:0000256" key="2">
    <source>
        <dbReference type="ARBA" id="ARBA00023015"/>
    </source>
</evidence>
<evidence type="ECO:0000256" key="3">
    <source>
        <dbReference type="ARBA" id="ARBA00023082"/>
    </source>
</evidence>
<protein>
    <submittedName>
        <fullName evidence="7">RNA polymerase sigma-70 factor, ECF subfamily</fullName>
    </submittedName>
</protein>
<dbReference type="InterPro" id="IPR014284">
    <property type="entry name" value="RNA_pol_sigma-70_dom"/>
</dbReference>
<proteinExistence type="inferred from homology"/>
<sequence length="191" mass="21508">MHLNLWSPSDPDEEEFHAQMAAMPAPGQDIGALYEAEAPRLGRFFRRRLGRADQVADMVQRVFVRLLGMDRGGRGTPDRPEAWLTTVAGNLVRDEAKSARSRAEATCVPLDEERAPAIDPHRALEARDMLRRVDEAIVTLPDRTREIFMAHRFDDLTYAQIADRLGISVKTVEAHMSRALQILHRAAGFPE</sequence>
<keyword evidence="3" id="KW-0731">Sigma factor</keyword>
<comment type="similarity">
    <text evidence="1">Belongs to the sigma-70 factor family. ECF subfamily.</text>
</comment>
<evidence type="ECO:0000313" key="7">
    <source>
        <dbReference type="EMBL" id="SNS88133.1"/>
    </source>
</evidence>
<dbReference type="AlphaFoldDB" id="A0A239I4Y9"/>
<evidence type="ECO:0000259" key="5">
    <source>
        <dbReference type="Pfam" id="PF04542"/>
    </source>
</evidence>
<organism evidence="7 8">
    <name type="scientific">Edaphosphingomonas laterariae</name>
    <dbReference type="NCBI Taxonomy" id="861865"/>
    <lineage>
        <taxon>Bacteria</taxon>
        <taxon>Pseudomonadati</taxon>
        <taxon>Pseudomonadota</taxon>
        <taxon>Alphaproteobacteria</taxon>
        <taxon>Sphingomonadales</taxon>
        <taxon>Rhizorhabdaceae</taxon>
        <taxon>Edaphosphingomonas</taxon>
    </lineage>
</organism>
<dbReference type="Pfam" id="PF04542">
    <property type="entry name" value="Sigma70_r2"/>
    <property type="match status" value="1"/>
</dbReference>
<dbReference type="Gene3D" id="1.10.1740.10">
    <property type="match status" value="1"/>
</dbReference>
<dbReference type="GO" id="GO:0006352">
    <property type="term" value="P:DNA-templated transcription initiation"/>
    <property type="evidence" value="ECO:0007669"/>
    <property type="project" value="InterPro"/>
</dbReference>
<dbReference type="InterPro" id="IPR007627">
    <property type="entry name" value="RNA_pol_sigma70_r2"/>
</dbReference>
<evidence type="ECO:0000313" key="8">
    <source>
        <dbReference type="Proteomes" id="UP000198281"/>
    </source>
</evidence>
<evidence type="ECO:0000256" key="1">
    <source>
        <dbReference type="ARBA" id="ARBA00010641"/>
    </source>
</evidence>
<dbReference type="NCBIfam" id="TIGR02937">
    <property type="entry name" value="sigma70-ECF"/>
    <property type="match status" value="1"/>
</dbReference>
<feature type="domain" description="RNA polymerase sigma factor 70 region 4 type 2" evidence="6">
    <location>
        <begin position="131"/>
        <end position="181"/>
    </location>
</feature>
<dbReference type="EMBL" id="FZOS01000021">
    <property type="protein sequence ID" value="SNS88133.1"/>
    <property type="molecule type" value="Genomic_DNA"/>
</dbReference>
<dbReference type="PANTHER" id="PTHR43133:SF63">
    <property type="entry name" value="RNA POLYMERASE SIGMA FACTOR FECI-RELATED"/>
    <property type="match status" value="1"/>
</dbReference>
<dbReference type="SUPFAM" id="SSF88659">
    <property type="entry name" value="Sigma3 and sigma4 domains of RNA polymerase sigma factors"/>
    <property type="match status" value="1"/>
</dbReference>
<name>A0A239I4Y9_9SPHN</name>
<gene>
    <name evidence="7" type="ORF">SAMN06295912_12127</name>
</gene>
<evidence type="ECO:0000259" key="6">
    <source>
        <dbReference type="Pfam" id="PF08281"/>
    </source>
</evidence>
<dbReference type="InterPro" id="IPR013324">
    <property type="entry name" value="RNA_pol_sigma_r3/r4-like"/>
</dbReference>
<dbReference type="GO" id="GO:0003677">
    <property type="term" value="F:DNA binding"/>
    <property type="evidence" value="ECO:0007669"/>
    <property type="project" value="InterPro"/>
</dbReference>
<dbReference type="Gene3D" id="1.10.10.10">
    <property type="entry name" value="Winged helix-like DNA-binding domain superfamily/Winged helix DNA-binding domain"/>
    <property type="match status" value="1"/>
</dbReference>
<dbReference type="InterPro" id="IPR013249">
    <property type="entry name" value="RNA_pol_sigma70_r4_t2"/>
</dbReference>
<dbReference type="GO" id="GO:0016987">
    <property type="term" value="F:sigma factor activity"/>
    <property type="evidence" value="ECO:0007669"/>
    <property type="project" value="UniProtKB-KW"/>
</dbReference>